<dbReference type="InterPro" id="IPR000600">
    <property type="entry name" value="ROK"/>
</dbReference>
<evidence type="ECO:0000313" key="5">
    <source>
        <dbReference type="EMBL" id="NSJ86628.1"/>
    </source>
</evidence>
<dbReference type="CDD" id="cd24077">
    <property type="entry name" value="ASKHA_ATPase_ROK_SaXylR-like"/>
    <property type="match status" value="1"/>
</dbReference>
<dbReference type="PROSITE" id="PS01125">
    <property type="entry name" value="ROK"/>
    <property type="match status" value="1"/>
</dbReference>
<dbReference type="InterPro" id="IPR049874">
    <property type="entry name" value="ROK_cs"/>
</dbReference>
<dbReference type="InterPro" id="IPR000835">
    <property type="entry name" value="HTH_MarR-typ"/>
</dbReference>
<dbReference type="PANTHER" id="PTHR18964">
    <property type="entry name" value="ROK (REPRESSOR, ORF, KINASE) FAMILY"/>
    <property type="match status" value="1"/>
</dbReference>
<dbReference type="Gene3D" id="1.10.10.10">
    <property type="entry name" value="Winged helix-like DNA-binding domain superfamily/Winged helix DNA-binding domain"/>
    <property type="match status" value="1"/>
</dbReference>
<feature type="domain" description="HTH marR-type" evidence="4">
    <location>
        <begin position="16"/>
        <end position="56"/>
    </location>
</feature>
<keyword evidence="3" id="KW-0119">Carbohydrate metabolism</keyword>
<gene>
    <name evidence="5" type="ORF">G5A70_10700</name>
</gene>
<evidence type="ECO:0000256" key="1">
    <source>
        <dbReference type="ARBA" id="ARBA00002486"/>
    </source>
</evidence>
<dbReference type="Pfam" id="PF12802">
    <property type="entry name" value="MarR_2"/>
    <property type="match status" value="1"/>
</dbReference>
<dbReference type="Pfam" id="PF00480">
    <property type="entry name" value="ROK"/>
    <property type="match status" value="1"/>
</dbReference>
<dbReference type="Gene3D" id="3.30.420.40">
    <property type="match status" value="2"/>
</dbReference>
<keyword evidence="6" id="KW-1185">Reference proteome</keyword>
<evidence type="ECO:0000256" key="3">
    <source>
        <dbReference type="ARBA" id="ARBA00022629"/>
    </source>
</evidence>
<dbReference type="SUPFAM" id="SSF53067">
    <property type="entry name" value="Actin-like ATPase domain"/>
    <property type="match status" value="2"/>
</dbReference>
<dbReference type="InterPro" id="IPR036388">
    <property type="entry name" value="WH-like_DNA-bd_sf"/>
</dbReference>
<dbReference type="EMBL" id="JAAITA010000014">
    <property type="protein sequence ID" value="NSJ86628.1"/>
    <property type="molecule type" value="Genomic_DNA"/>
</dbReference>
<organism evidence="5 6">
    <name type="scientific">Blautia hansenii</name>
    <name type="common">Ruminococcus hansenii</name>
    <dbReference type="NCBI Taxonomy" id="1322"/>
    <lineage>
        <taxon>Bacteria</taxon>
        <taxon>Bacillati</taxon>
        <taxon>Bacillota</taxon>
        <taxon>Clostridia</taxon>
        <taxon>Lachnospirales</taxon>
        <taxon>Lachnospiraceae</taxon>
        <taxon>Blautia</taxon>
    </lineage>
</organism>
<keyword evidence="3" id="KW-0859">Xylose metabolism</keyword>
<dbReference type="PANTHER" id="PTHR18964:SF110">
    <property type="entry name" value="TRANSCRIPTIONAL REGULATOR, XYLR-RELATED"/>
    <property type="match status" value="1"/>
</dbReference>
<evidence type="ECO:0000256" key="2">
    <source>
        <dbReference type="ARBA" id="ARBA00006479"/>
    </source>
</evidence>
<comment type="caution">
    <text evidence="5">The sequence shown here is derived from an EMBL/GenBank/DDBJ whole genome shotgun (WGS) entry which is preliminary data.</text>
</comment>
<evidence type="ECO:0000259" key="4">
    <source>
        <dbReference type="Pfam" id="PF12802"/>
    </source>
</evidence>
<dbReference type="InterPro" id="IPR036390">
    <property type="entry name" value="WH_DNA-bd_sf"/>
</dbReference>
<dbReference type="InterPro" id="IPR043129">
    <property type="entry name" value="ATPase_NBD"/>
</dbReference>
<sequence length="389" mass="44011">MPVVNQEMIRNTNRRLVLEYIVNNPPISRADLAKQLQLTKATISNIVQELLDRNLILEIGSAKTAMGRKPILLEFHKHCGYALAIDVRPRQIITLITDLKGENCQVTEYPFSSDENLLPLLEEIIAGHIENCRDTSYGIVGIAIGIYGVVQENQIVFTPYYPLPDPHLGLLLSEKFNIPVLVENESNFSVLGESAFHYGYENMIHINIHDGIGMGILINEELYKGHDGYAGELGHTILFPEGKPCACGNEGCLEQYASERAILEEYACRTGRETVTAEEFLEDYQQKLPETKEMMDLFVKYMAIGINNVVNTFNTDLIVLNSFFSNCIPDINRRIVEYLSRHQNRDCKIIPSRLQDISCLIGGIRVCTEHFLDIRHLQIQTLSPDLENS</sequence>
<comment type="similarity">
    <text evidence="2">Belongs to the ROK (NagC/XylR) family.</text>
</comment>
<accession>A0ABX2I8A7</accession>
<reference evidence="5 6" key="1">
    <citation type="journal article" date="2020" name="Cell Host Microbe">
        <title>Functional and Genomic Variation between Human-Derived Isolates of Lachnospiraceae Reveals Inter- and Intra-Species Diversity.</title>
        <authorList>
            <person name="Sorbara M.T."/>
            <person name="Littmann E.R."/>
            <person name="Fontana E."/>
            <person name="Moody T.U."/>
            <person name="Kohout C.E."/>
            <person name="Gjonbalaj M."/>
            <person name="Eaton V."/>
            <person name="Seok R."/>
            <person name="Leiner I.M."/>
            <person name="Pamer E.G."/>
        </authorList>
    </citation>
    <scope>NUCLEOTIDE SEQUENCE [LARGE SCALE GENOMIC DNA]</scope>
    <source>
        <strain evidence="5 6">MSK.15.26</strain>
    </source>
</reference>
<name>A0ABX2I8A7_BLAHA</name>
<protein>
    <submittedName>
        <fullName evidence="5">ROK family transcriptional regulator</fullName>
    </submittedName>
</protein>
<evidence type="ECO:0000313" key="6">
    <source>
        <dbReference type="Proteomes" id="UP000822142"/>
    </source>
</evidence>
<dbReference type="RefSeq" id="WP_173749641.1">
    <property type="nucleotide sequence ID" value="NZ_JAAITA010000014.1"/>
</dbReference>
<comment type="function">
    <text evidence="1">Transcriptional repressor of xylose-utilizing enzymes.</text>
</comment>
<dbReference type="Proteomes" id="UP000822142">
    <property type="component" value="Unassembled WGS sequence"/>
</dbReference>
<dbReference type="SUPFAM" id="SSF46785">
    <property type="entry name" value="Winged helix' DNA-binding domain"/>
    <property type="match status" value="1"/>
</dbReference>
<proteinExistence type="inferred from homology"/>